<organism evidence="2 3">
    <name type="scientific">Candidatus Abawacabacteria bacterium RBG_16_42_10</name>
    <dbReference type="NCBI Taxonomy" id="1817814"/>
    <lineage>
        <taxon>Bacteria</taxon>
        <taxon>Candidatus Abawacaibacteriota</taxon>
    </lineage>
</organism>
<dbReference type="PANTHER" id="PTHR37422">
    <property type="entry name" value="TEICHURONIC ACID BIOSYNTHESIS PROTEIN TUAE"/>
    <property type="match status" value="1"/>
</dbReference>
<evidence type="ECO:0000313" key="3">
    <source>
        <dbReference type="Proteomes" id="UP000177614"/>
    </source>
</evidence>
<name>A0A1F4XJV5_9BACT</name>
<feature type="transmembrane region" description="Helical" evidence="1">
    <location>
        <begin position="377"/>
        <end position="405"/>
    </location>
</feature>
<dbReference type="Proteomes" id="UP000177614">
    <property type="component" value="Unassembled WGS sequence"/>
</dbReference>
<evidence type="ECO:0008006" key="4">
    <source>
        <dbReference type="Google" id="ProtNLM"/>
    </source>
</evidence>
<dbReference type="EMBL" id="MEWR01000014">
    <property type="protein sequence ID" value="OGC81926.1"/>
    <property type="molecule type" value="Genomic_DNA"/>
</dbReference>
<dbReference type="STRING" id="1817814.A2V81_03545"/>
<proteinExistence type="predicted"/>
<evidence type="ECO:0000256" key="1">
    <source>
        <dbReference type="SAM" id="Phobius"/>
    </source>
</evidence>
<keyword evidence="1" id="KW-1133">Transmembrane helix</keyword>
<dbReference type="InterPro" id="IPR051533">
    <property type="entry name" value="WaaL-like"/>
</dbReference>
<accession>A0A1F4XJV5</accession>
<feature type="transmembrane region" description="Helical" evidence="1">
    <location>
        <begin position="101"/>
        <end position="123"/>
    </location>
</feature>
<feature type="transmembrane region" description="Helical" evidence="1">
    <location>
        <begin position="47"/>
        <end position="65"/>
    </location>
</feature>
<feature type="transmembrane region" description="Helical" evidence="1">
    <location>
        <begin position="225"/>
        <end position="243"/>
    </location>
</feature>
<feature type="transmembrane region" description="Helical" evidence="1">
    <location>
        <begin position="135"/>
        <end position="156"/>
    </location>
</feature>
<feature type="transmembrane region" description="Helical" evidence="1">
    <location>
        <begin position="263"/>
        <end position="281"/>
    </location>
</feature>
<keyword evidence="1" id="KW-0472">Membrane</keyword>
<reference evidence="2 3" key="1">
    <citation type="journal article" date="2016" name="Nat. Commun.">
        <title>Thousands of microbial genomes shed light on interconnected biogeochemical processes in an aquifer system.</title>
        <authorList>
            <person name="Anantharaman K."/>
            <person name="Brown C.T."/>
            <person name="Hug L.A."/>
            <person name="Sharon I."/>
            <person name="Castelle C.J."/>
            <person name="Probst A.J."/>
            <person name="Thomas B.C."/>
            <person name="Singh A."/>
            <person name="Wilkins M.J."/>
            <person name="Karaoz U."/>
            <person name="Brodie E.L."/>
            <person name="Williams K.H."/>
            <person name="Hubbard S.S."/>
            <person name="Banfield J.F."/>
        </authorList>
    </citation>
    <scope>NUCLEOTIDE SEQUENCE [LARGE SCALE GENOMIC DNA]</scope>
</reference>
<evidence type="ECO:0000313" key="2">
    <source>
        <dbReference type="EMBL" id="OGC81926.1"/>
    </source>
</evidence>
<comment type="caution">
    <text evidence="2">The sequence shown here is derived from an EMBL/GenBank/DDBJ whole genome shotgun (WGS) entry which is preliminary data.</text>
</comment>
<protein>
    <recommendedName>
        <fullName evidence="4">O-antigen polymerase</fullName>
    </recommendedName>
</protein>
<gene>
    <name evidence="2" type="ORF">A2V81_03545</name>
</gene>
<keyword evidence="1" id="KW-0812">Transmembrane</keyword>
<feature type="transmembrane region" description="Helical" evidence="1">
    <location>
        <begin position="346"/>
        <end position="365"/>
    </location>
</feature>
<sequence>MKKSFGFFLLLVLLTLLPWHAFLKTWLSSLFLGSNADFLPTISNVLSLWKEILLAVLIIVFLVFNKTKGFWQQFTRGHWVWLGAYVITLLLFAGIQAPNAIALILGIRTDLLFVPVLFLGILVANRIDKKQFTNILWVSIISLSIAVGIGILAWFVSPDIGVNFGYSPYQSSFVENKPLPVYHCLFIDEQCIPRLQATFSGPNQAGSLMILLLGLLATVISNSQFYILHFTFLIPLIGLALTFSRSAIIGAIVSSFMLVPRKIFLIALSGIVILTTGIFVLKSDLITHGLSSSEHWEKTIAGITRVIEKPLGTGFGTAGPVSRRLFGPEKALISENWYLQIAEEGGIVPSLVFIAWLGMLIYRLFKKTERFARTMAFVLLATSLQAFFLHLWEDSVVTMLIWFFVGLALSRQKYLPNHQDHQL</sequence>
<feature type="transmembrane region" description="Helical" evidence="1">
    <location>
        <begin position="77"/>
        <end position="95"/>
    </location>
</feature>
<dbReference type="PANTHER" id="PTHR37422:SF13">
    <property type="entry name" value="LIPOPOLYSACCHARIDE BIOSYNTHESIS PROTEIN PA4999-RELATED"/>
    <property type="match status" value="1"/>
</dbReference>
<dbReference type="AlphaFoldDB" id="A0A1F4XJV5"/>